<evidence type="ECO:0008006" key="3">
    <source>
        <dbReference type="Google" id="ProtNLM"/>
    </source>
</evidence>
<gene>
    <name evidence="1" type="ORF">V6N11_043096</name>
</gene>
<organism evidence="1 2">
    <name type="scientific">Hibiscus sabdariffa</name>
    <name type="common">roselle</name>
    <dbReference type="NCBI Taxonomy" id="183260"/>
    <lineage>
        <taxon>Eukaryota</taxon>
        <taxon>Viridiplantae</taxon>
        <taxon>Streptophyta</taxon>
        <taxon>Embryophyta</taxon>
        <taxon>Tracheophyta</taxon>
        <taxon>Spermatophyta</taxon>
        <taxon>Magnoliopsida</taxon>
        <taxon>eudicotyledons</taxon>
        <taxon>Gunneridae</taxon>
        <taxon>Pentapetalae</taxon>
        <taxon>rosids</taxon>
        <taxon>malvids</taxon>
        <taxon>Malvales</taxon>
        <taxon>Malvaceae</taxon>
        <taxon>Malvoideae</taxon>
        <taxon>Hibiscus</taxon>
    </lineage>
</organism>
<sequence>MDNKKVASIYNGSSQTLGKSILVTIILDMGRRNWHTHIVHIGQERNELEDRLACLGKQQTWQGEVFTVPPGDVAELVIA</sequence>
<name>A0ABR2QY86_9ROSI</name>
<comment type="caution">
    <text evidence="1">The sequence shown here is derived from an EMBL/GenBank/DDBJ whole genome shotgun (WGS) entry which is preliminary data.</text>
</comment>
<dbReference type="EMBL" id="JBBPBN010000030">
    <property type="protein sequence ID" value="KAK9005671.1"/>
    <property type="molecule type" value="Genomic_DNA"/>
</dbReference>
<keyword evidence="2" id="KW-1185">Reference proteome</keyword>
<evidence type="ECO:0000313" key="1">
    <source>
        <dbReference type="EMBL" id="KAK9005671.1"/>
    </source>
</evidence>
<evidence type="ECO:0000313" key="2">
    <source>
        <dbReference type="Proteomes" id="UP001396334"/>
    </source>
</evidence>
<protein>
    <recommendedName>
        <fullName evidence="3">RNase H type-1 domain-containing protein</fullName>
    </recommendedName>
</protein>
<reference evidence="1 2" key="1">
    <citation type="journal article" date="2024" name="G3 (Bethesda)">
        <title>Genome assembly of Hibiscus sabdariffa L. provides insights into metabolisms of medicinal natural products.</title>
        <authorList>
            <person name="Kim T."/>
        </authorList>
    </citation>
    <scope>NUCLEOTIDE SEQUENCE [LARGE SCALE GENOMIC DNA]</scope>
    <source>
        <strain evidence="1">TK-2024</strain>
        <tissue evidence="1">Old leaves</tissue>
    </source>
</reference>
<dbReference type="Proteomes" id="UP001396334">
    <property type="component" value="Unassembled WGS sequence"/>
</dbReference>
<proteinExistence type="predicted"/>
<accession>A0ABR2QY86</accession>